<comment type="caution">
    <text evidence="6">The sequence shown here is derived from an EMBL/GenBank/DDBJ whole genome shotgun (WGS) entry which is preliminary data.</text>
</comment>
<feature type="transmembrane region" description="Helical" evidence="5">
    <location>
        <begin position="121"/>
        <end position="139"/>
    </location>
</feature>
<dbReference type="Proteomes" id="UP000295302">
    <property type="component" value="Unassembled WGS sequence"/>
</dbReference>
<evidence type="ECO:0000256" key="2">
    <source>
        <dbReference type="ARBA" id="ARBA00022692"/>
    </source>
</evidence>
<keyword evidence="7" id="KW-1185">Reference proteome</keyword>
<keyword evidence="3 5" id="KW-1133">Transmembrane helix</keyword>
<dbReference type="Pfam" id="PF04191">
    <property type="entry name" value="PEMT"/>
    <property type="match status" value="1"/>
</dbReference>
<evidence type="ECO:0000313" key="6">
    <source>
        <dbReference type="EMBL" id="TDD39348.1"/>
    </source>
</evidence>
<dbReference type="OrthoDB" id="941586at2"/>
<evidence type="ECO:0000256" key="3">
    <source>
        <dbReference type="ARBA" id="ARBA00022989"/>
    </source>
</evidence>
<dbReference type="AlphaFoldDB" id="A0A4R4Y4P5"/>
<evidence type="ECO:0000256" key="5">
    <source>
        <dbReference type="SAM" id="Phobius"/>
    </source>
</evidence>
<sequence length="176" mass="19161">MTASTPGLLRHLRSVLLGPGIVAIAVPAILLAWTGTGPLAPADLWHVLAMAAGAALIMTGVALLAWTIALFDRTGHGTLSPTDPTRHLVVHGPYRYVRNPMFSGVLAILLGEAAMLRSPALLAWFAVFWAALAIAIPRVEEPRLEHRFGADYARYRAAVPRWLPRLRPWQPSTPKR</sequence>
<feature type="transmembrane region" description="Helical" evidence="5">
    <location>
        <begin position="12"/>
        <end position="33"/>
    </location>
</feature>
<dbReference type="RefSeq" id="WP_132619614.1">
    <property type="nucleotide sequence ID" value="NZ_SMKQ01000168.1"/>
</dbReference>
<evidence type="ECO:0000256" key="4">
    <source>
        <dbReference type="ARBA" id="ARBA00023136"/>
    </source>
</evidence>
<accession>A0A4R4Y4P5</accession>
<keyword evidence="2 5" id="KW-0812">Transmembrane</keyword>
<comment type="subcellular location">
    <subcellularLocation>
        <location evidence="1">Endomembrane system</location>
        <topology evidence="1">Multi-pass membrane protein</topology>
    </subcellularLocation>
</comment>
<name>A0A4R4Y4P5_9ACTN</name>
<dbReference type="PANTHER" id="PTHR12714:SF24">
    <property type="entry name" value="SLR1182 PROTEIN"/>
    <property type="match status" value="1"/>
</dbReference>
<dbReference type="InterPro" id="IPR007318">
    <property type="entry name" value="Phopholipid_MeTrfase"/>
</dbReference>
<keyword evidence="4 5" id="KW-0472">Membrane</keyword>
<dbReference type="GO" id="GO:0032259">
    <property type="term" value="P:methylation"/>
    <property type="evidence" value="ECO:0007669"/>
    <property type="project" value="UniProtKB-KW"/>
</dbReference>
<dbReference type="PANTHER" id="PTHR12714">
    <property type="entry name" value="PROTEIN-S ISOPRENYLCYSTEINE O-METHYLTRANSFERASE"/>
    <property type="match status" value="1"/>
</dbReference>
<keyword evidence="6" id="KW-0808">Transferase</keyword>
<reference evidence="6 7" key="1">
    <citation type="submission" date="2019-03" db="EMBL/GenBank/DDBJ databases">
        <title>Draft genome sequences of novel Actinobacteria.</title>
        <authorList>
            <person name="Sahin N."/>
            <person name="Ay H."/>
            <person name="Saygin H."/>
        </authorList>
    </citation>
    <scope>NUCLEOTIDE SEQUENCE [LARGE SCALE GENOMIC DNA]</scope>
    <source>
        <strain evidence="6 7">CH32</strain>
    </source>
</reference>
<feature type="transmembrane region" description="Helical" evidence="5">
    <location>
        <begin position="45"/>
        <end position="71"/>
    </location>
</feature>
<evidence type="ECO:0000256" key="1">
    <source>
        <dbReference type="ARBA" id="ARBA00004127"/>
    </source>
</evidence>
<dbReference type="GO" id="GO:0012505">
    <property type="term" value="C:endomembrane system"/>
    <property type="evidence" value="ECO:0007669"/>
    <property type="project" value="UniProtKB-SubCell"/>
</dbReference>
<dbReference type="Gene3D" id="1.20.120.1630">
    <property type="match status" value="1"/>
</dbReference>
<protein>
    <submittedName>
        <fullName evidence="6">Isoprenylcysteine carboxylmethyltransferase family protein</fullName>
    </submittedName>
</protein>
<dbReference type="EMBL" id="SMKQ01000168">
    <property type="protein sequence ID" value="TDD39348.1"/>
    <property type="molecule type" value="Genomic_DNA"/>
</dbReference>
<evidence type="ECO:0000313" key="7">
    <source>
        <dbReference type="Proteomes" id="UP000295302"/>
    </source>
</evidence>
<dbReference type="GO" id="GO:0008168">
    <property type="term" value="F:methyltransferase activity"/>
    <property type="evidence" value="ECO:0007669"/>
    <property type="project" value="UniProtKB-KW"/>
</dbReference>
<keyword evidence="6" id="KW-0489">Methyltransferase</keyword>
<organism evidence="6 7">
    <name type="scientific">Nonomuraea terrae</name>
    <dbReference type="NCBI Taxonomy" id="2530383"/>
    <lineage>
        <taxon>Bacteria</taxon>
        <taxon>Bacillati</taxon>
        <taxon>Actinomycetota</taxon>
        <taxon>Actinomycetes</taxon>
        <taxon>Streptosporangiales</taxon>
        <taxon>Streptosporangiaceae</taxon>
        <taxon>Nonomuraea</taxon>
    </lineage>
</organism>
<proteinExistence type="predicted"/>
<gene>
    <name evidence="6" type="ORF">E1286_35355</name>
</gene>